<keyword evidence="10 14" id="KW-0479">Metal-binding</keyword>
<dbReference type="InterPro" id="IPR058240">
    <property type="entry name" value="rSAM_sf"/>
</dbReference>
<evidence type="ECO:0000256" key="13">
    <source>
        <dbReference type="ARBA" id="ARBA00023157"/>
    </source>
</evidence>
<dbReference type="EMBL" id="JAMSLR010000002">
    <property type="protein sequence ID" value="MCM8748257.1"/>
    <property type="molecule type" value="Genomic_DNA"/>
</dbReference>
<keyword evidence="11 14" id="KW-0408">Iron</keyword>
<keyword evidence="6 14" id="KW-0489">Methyltransferase</keyword>
<keyword evidence="13 14" id="KW-1015">Disulfide bond</keyword>
<evidence type="ECO:0000256" key="11">
    <source>
        <dbReference type="ARBA" id="ARBA00023004"/>
    </source>
</evidence>
<evidence type="ECO:0000256" key="5">
    <source>
        <dbReference type="ARBA" id="ARBA00022552"/>
    </source>
</evidence>
<comment type="catalytic activity">
    <reaction evidence="14">
        <text>adenosine(2503) in 23S rRNA + 2 reduced [2Fe-2S]-[ferredoxin] + 2 S-adenosyl-L-methionine = 2-methyladenosine(2503) in 23S rRNA + 5'-deoxyadenosine + L-methionine + 2 oxidized [2Fe-2S]-[ferredoxin] + S-adenosyl-L-homocysteine</text>
        <dbReference type="Rhea" id="RHEA:42916"/>
        <dbReference type="Rhea" id="RHEA-COMP:10000"/>
        <dbReference type="Rhea" id="RHEA-COMP:10001"/>
        <dbReference type="Rhea" id="RHEA-COMP:10152"/>
        <dbReference type="Rhea" id="RHEA-COMP:10282"/>
        <dbReference type="ChEBI" id="CHEBI:17319"/>
        <dbReference type="ChEBI" id="CHEBI:33737"/>
        <dbReference type="ChEBI" id="CHEBI:33738"/>
        <dbReference type="ChEBI" id="CHEBI:57844"/>
        <dbReference type="ChEBI" id="CHEBI:57856"/>
        <dbReference type="ChEBI" id="CHEBI:59789"/>
        <dbReference type="ChEBI" id="CHEBI:74411"/>
        <dbReference type="ChEBI" id="CHEBI:74497"/>
        <dbReference type="EC" id="2.1.1.192"/>
    </reaction>
</comment>
<evidence type="ECO:0000256" key="14">
    <source>
        <dbReference type="HAMAP-Rule" id="MF_01849"/>
    </source>
</evidence>
<organism evidence="17 18">
    <name type="scientific">Thermalbibacter longus</name>
    <dbReference type="NCBI Taxonomy" id="2951981"/>
    <lineage>
        <taxon>Bacteria</taxon>
        <taxon>Pseudomonadati</taxon>
        <taxon>Thermomicrobiota</taxon>
        <taxon>Thermomicrobia</taxon>
        <taxon>Thermomicrobiales</taxon>
        <taxon>Thermomicrobiaceae</taxon>
        <taxon>Thermalbibacter</taxon>
    </lineage>
</organism>
<keyword evidence="18" id="KW-1185">Reference proteome</keyword>
<dbReference type="Gene3D" id="1.10.150.530">
    <property type="match status" value="1"/>
</dbReference>
<reference evidence="17" key="1">
    <citation type="submission" date="2022-06" db="EMBL/GenBank/DDBJ databases">
        <title>CFH 74404 Thermomicrobiaceae sp.</title>
        <authorList>
            <person name="Ming H."/>
            <person name="Li W.-J."/>
            <person name="Zhao Z."/>
        </authorList>
    </citation>
    <scope>NUCLEOTIDE SEQUENCE</scope>
    <source>
        <strain evidence="17">CFH 74404</strain>
    </source>
</reference>
<feature type="active site" description="S-methylcysteine intermediate" evidence="14">
    <location>
        <position position="359"/>
    </location>
</feature>
<evidence type="ECO:0000256" key="8">
    <source>
        <dbReference type="ARBA" id="ARBA00022691"/>
    </source>
</evidence>
<dbReference type="PROSITE" id="PS51918">
    <property type="entry name" value="RADICAL_SAM"/>
    <property type="match status" value="1"/>
</dbReference>
<dbReference type="InterPro" id="IPR048641">
    <property type="entry name" value="RlmN_N"/>
</dbReference>
<dbReference type="InterPro" id="IPR004383">
    <property type="entry name" value="rRNA_lsu_MTrfase_RlmN/Cfr"/>
</dbReference>
<feature type="region of interest" description="Disordered" evidence="15">
    <location>
        <begin position="1"/>
        <end position="21"/>
    </location>
</feature>
<dbReference type="GO" id="GO:0070040">
    <property type="term" value="F:rRNA (adenine(2503)-C2-)-methyltransferase activity"/>
    <property type="evidence" value="ECO:0007669"/>
    <property type="project" value="UniProtKB-UniRule"/>
</dbReference>
<feature type="binding site" evidence="14">
    <location>
        <position position="216"/>
    </location>
    <ligand>
        <name>S-adenosyl-L-methionine</name>
        <dbReference type="ChEBI" id="CHEBI:59789"/>
    </ligand>
</feature>
<dbReference type="PANTHER" id="PTHR30544:SF5">
    <property type="entry name" value="RADICAL SAM CORE DOMAIN-CONTAINING PROTEIN"/>
    <property type="match status" value="1"/>
</dbReference>
<gene>
    <name evidence="14 17" type="primary">rlmN</name>
    <name evidence="17" type="ORF">NET02_03790</name>
</gene>
<comment type="cofactor">
    <cofactor evidence="14">
        <name>[4Fe-4S] cluster</name>
        <dbReference type="ChEBI" id="CHEBI:49883"/>
    </cofactor>
    <text evidence="14">Binds 1 [4Fe-4S] cluster. The cluster is coordinated with 3 cysteines and an exchangeable S-adenosyl-L-methionine.</text>
</comment>
<dbReference type="SFLD" id="SFLDS00029">
    <property type="entry name" value="Radical_SAM"/>
    <property type="match status" value="1"/>
</dbReference>
<dbReference type="Proteomes" id="UP001165306">
    <property type="component" value="Unassembled WGS sequence"/>
</dbReference>
<dbReference type="InterPro" id="IPR013785">
    <property type="entry name" value="Aldolase_TIM"/>
</dbReference>
<dbReference type="AlphaFoldDB" id="A0AA41WA18"/>
<dbReference type="EC" id="2.1.1.192" evidence="14"/>
<evidence type="ECO:0000256" key="2">
    <source>
        <dbReference type="ARBA" id="ARBA00007544"/>
    </source>
</evidence>
<comment type="function">
    <text evidence="14">Specifically methylates position 2 of adenine 2503 in 23S rRNA and position 2 of adenine 37 in tRNAs.</text>
</comment>
<keyword evidence="5 14" id="KW-0698">rRNA processing</keyword>
<dbReference type="NCBIfam" id="TIGR00048">
    <property type="entry name" value="rRNA_mod_RlmN"/>
    <property type="match status" value="1"/>
</dbReference>
<dbReference type="GO" id="GO:0000049">
    <property type="term" value="F:tRNA binding"/>
    <property type="evidence" value="ECO:0007669"/>
    <property type="project" value="UniProtKB-UniRule"/>
</dbReference>
<evidence type="ECO:0000256" key="7">
    <source>
        <dbReference type="ARBA" id="ARBA00022679"/>
    </source>
</evidence>
<accession>A0AA41WA18</accession>
<evidence type="ECO:0000313" key="18">
    <source>
        <dbReference type="Proteomes" id="UP001165306"/>
    </source>
</evidence>
<keyword evidence="4 14" id="KW-0963">Cytoplasm</keyword>
<dbReference type="GO" id="GO:0030488">
    <property type="term" value="P:tRNA methylation"/>
    <property type="evidence" value="ECO:0007669"/>
    <property type="project" value="UniProtKB-UniRule"/>
</dbReference>
<comment type="miscellaneous">
    <text evidence="14">Reaction proceeds by a ping-pong mechanism involving intermediate methylation of a conserved cysteine residue.</text>
</comment>
<comment type="subcellular location">
    <subcellularLocation>
        <location evidence="1 14">Cytoplasm</location>
    </subcellularLocation>
</comment>
<dbReference type="PANTHER" id="PTHR30544">
    <property type="entry name" value="23S RRNA METHYLTRANSFERASE"/>
    <property type="match status" value="1"/>
</dbReference>
<sequence>MAAATRSTTHLLRARPALPRSRRPSTLHDFTLAELEGWLVERGQPRYRARQLFHWAYQQLALDYQAMTVLPKPLRAELAQTLPLTTLTLVREVSTDDGETQKFLFRTFDGQHVETVLMFYPDRTTVCVSCQIGCAVGCAFCATGMTGLIRNLSAGEMVSQVVFAARWARERGRPLTNVVVMGMGEPFQNYDATRKMVAILHEPAGMNFGARRITLSTSGLVPFIDRLAEEPYQVKLAVSLHAPNDELRSRLVPLNRRYPVAELLAACRRYVARTGRRLSFEYTLIKGVNDQDETAEELARLLRGLLCHVNLIPLNPTPAEPSFERPSPERIERFAEILRRHGISTTVRYSRGVEIAAACGQLRADQERQAFDAGPPGEAE</sequence>
<evidence type="ECO:0000256" key="3">
    <source>
        <dbReference type="ARBA" id="ARBA00022485"/>
    </source>
</evidence>
<protein>
    <recommendedName>
        <fullName evidence="14">Probable dual-specificity RNA methyltransferase RlmN</fullName>
        <ecNumber evidence="14">2.1.1.192</ecNumber>
    </recommendedName>
    <alternativeName>
        <fullName evidence="14">23S rRNA (adenine(2503)-C(2))-methyltransferase</fullName>
    </alternativeName>
    <alternativeName>
        <fullName evidence="14">23S rRNA m2A2503 methyltransferase</fullName>
    </alternativeName>
    <alternativeName>
        <fullName evidence="14">Ribosomal RNA large subunit methyltransferase N</fullName>
    </alternativeName>
    <alternativeName>
        <fullName evidence="14">tRNA (adenine(37)-C(2))-methyltransferase</fullName>
    </alternativeName>
    <alternativeName>
        <fullName evidence="14">tRNA m2A37 methyltransferase</fullName>
    </alternativeName>
</protein>
<feature type="active site" description="Proton acceptor" evidence="14">
    <location>
        <position position="114"/>
    </location>
</feature>
<feature type="binding site" evidence="14">
    <location>
        <begin position="184"/>
        <end position="185"/>
    </location>
    <ligand>
        <name>S-adenosyl-L-methionine</name>
        <dbReference type="ChEBI" id="CHEBI:59789"/>
    </ligand>
</feature>
<keyword evidence="7 14" id="KW-0808">Transferase</keyword>
<feature type="binding site" evidence="14">
    <location>
        <position position="134"/>
    </location>
    <ligand>
        <name>[4Fe-4S] cluster</name>
        <dbReference type="ChEBI" id="CHEBI:49883"/>
        <note>4Fe-4S-S-AdoMet</note>
    </ligand>
</feature>
<dbReference type="SFLD" id="SFLDG01062">
    <property type="entry name" value="methyltransferase_(Class_A)"/>
    <property type="match status" value="1"/>
</dbReference>
<evidence type="ECO:0000256" key="10">
    <source>
        <dbReference type="ARBA" id="ARBA00022723"/>
    </source>
</evidence>
<keyword evidence="8 14" id="KW-0949">S-adenosyl-L-methionine</keyword>
<comment type="similarity">
    <text evidence="2 14">Belongs to the radical SAM superfamily. RlmN family.</text>
</comment>
<evidence type="ECO:0000259" key="16">
    <source>
        <dbReference type="PROSITE" id="PS51918"/>
    </source>
</evidence>
<dbReference type="GO" id="GO:0070475">
    <property type="term" value="P:rRNA base methylation"/>
    <property type="evidence" value="ECO:0007669"/>
    <property type="project" value="UniProtKB-UniRule"/>
</dbReference>
<feature type="compositionally biased region" description="Polar residues" evidence="15">
    <location>
        <begin position="1"/>
        <end position="10"/>
    </location>
</feature>
<name>A0AA41WA18_9BACT</name>
<dbReference type="Pfam" id="PF21016">
    <property type="entry name" value="RlmN_N"/>
    <property type="match status" value="1"/>
</dbReference>
<evidence type="ECO:0000256" key="15">
    <source>
        <dbReference type="SAM" id="MobiDB-lite"/>
    </source>
</evidence>
<keyword evidence="9 14" id="KW-0819">tRNA processing</keyword>
<evidence type="ECO:0000256" key="4">
    <source>
        <dbReference type="ARBA" id="ARBA00022490"/>
    </source>
</evidence>
<evidence type="ECO:0000313" key="17">
    <source>
        <dbReference type="EMBL" id="MCM8748257.1"/>
    </source>
</evidence>
<feature type="binding site" evidence="14">
    <location>
        <position position="141"/>
    </location>
    <ligand>
        <name>[4Fe-4S] cluster</name>
        <dbReference type="ChEBI" id="CHEBI:49883"/>
        <note>4Fe-4S-S-AdoMet</note>
    </ligand>
</feature>
<feature type="binding site" evidence="14">
    <location>
        <begin position="239"/>
        <end position="241"/>
    </location>
    <ligand>
        <name>S-adenosyl-L-methionine</name>
        <dbReference type="ChEBI" id="CHEBI:59789"/>
    </ligand>
</feature>
<dbReference type="SMART" id="SM00729">
    <property type="entry name" value="Elp3"/>
    <property type="match status" value="1"/>
</dbReference>
<evidence type="ECO:0000256" key="12">
    <source>
        <dbReference type="ARBA" id="ARBA00023014"/>
    </source>
</evidence>
<comment type="caution">
    <text evidence="17">The sequence shown here is derived from an EMBL/GenBank/DDBJ whole genome shotgun (WGS) entry which is preliminary data.</text>
</comment>
<dbReference type="PIRSF" id="PIRSF006004">
    <property type="entry name" value="CHP00048"/>
    <property type="match status" value="1"/>
</dbReference>
<comment type="catalytic activity">
    <reaction evidence="14">
        <text>adenosine(37) in tRNA + 2 reduced [2Fe-2S]-[ferredoxin] + 2 S-adenosyl-L-methionine = 2-methyladenosine(37) in tRNA + 5'-deoxyadenosine + L-methionine + 2 oxidized [2Fe-2S]-[ferredoxin] + S-adenosyl-L-homocysteine</text>
        <dbReference type="Rhea" id="RHEA:43332"/>
        <dbReference type="Rhea" id="RHEA-COMP:10000"/>
        <dbReference type="Rhea" id="RHEA-COMP:10001"/>
        <dbReference type="Rhea" id="RHEA-COMP:10162"/>
        <dbReference type="Rhea" id="RHEA-COMP:10485"/>
        <dbReference type="ChEBI" id="CHEBI:17319"/>
        <dbReference type="ChEBI" id="CHEBI:33737"/>
        <dbReference type="ChEBI" id="CHEBI:33738"/>
        <dbReference type="ChEBI" id="CHEBI:57844"/>
        <dbReference type="ChEBI" id="CHEBI:57856"/>
        <dbReference type="ChEBI" id="CHEBI:59789"/>
        <dbReference type="ChEBI" id="CHEBI:74411"/>
        <dbReference type="ChEBI" id="CHEBI:74497"/>
        <dbReference type="EC" id="2.1.1.192"/>
    </reaction>
</comment>
<keyword evidence="12 14" id="KW-0411">Iron-sulfur</keyword>
<dbReference type="GO" id="GO:0002935">
    <property type="term" value="F:tRNA (adenine(37)-C2)-methyltransferase activity"/>
    <property type="evidence" value="ECO:0007669"/>
    <property type="project" value="UniProtKB-UniRule"/>
</dbReference>
<evidence type="ECO:0000256" key="1">
    <source>
        <dbReference type="ARBA" id="ARBA00004496"/>
    </source>
</evidence>
<dbReference type="GO" id="GO:0005737">
    <property type="term" value="C:cytoplasm"/>
    <property type="evidence" value="ECO:0007669"/>
    <property type="project" value="UniProtKB-SubCell"/>
</dbReference>
<evidence type="ECO:0000256" key="9">
    <source>
        <dbReference type="ARBA" id="ARBA00022694"/>
    </source>
</evidence>
<dbReference type="GO" id="GO:0019843">
    <property type="term" value="F:rRNA binding"/>
    <property type="evidence" value="ECO:0007669"/>
    <property type="project" value="UniProtKB-UniRule"/>
</dbReference>
<keyword evidence="3 14" id="KW-0004">4Fe-4S</keyword>
<dbReference type="InterPro" id="IPR040072">
    <property type="entry name" value="Methyltransferase_A"/>
</dbReference>
<evidence type="ECO:0000256" key="6">
    <source>
        <dbReference type="ARBA" id="ARBA00022603"/>
    </source>
</evidence>
<proteinExistence type="inferred from homology"/>
<dbReference type="InterPro" id="IPR027492">
    <property type="entry name" value="RNA_MTrfase_RlmN"/>
</dbReference>
<dbReference type="GO" id="GO:0051539">
    <property type="term" value="F:4 iron, 4 sulfur cluster binding"/>
    <property type="evidence" value="ECO:0007669"/>
    <property type="project" value="UniProtKB-UniRule"/>
</dbReference>
<dbReference type="HAMAP" id="MF_01849">
    <property type="entry name" value="RNA_methyltr_RlmN"/>
    <property type="match status" value="1"/>
</dbReference>
<comment type="caution">
    <text evidence="14">Lacks conserved residue(s) required for the propagation of feature annotation.</text>
</comment>
<dbReference type="FunFam" id="3.20.20.70:FF:000014">
    <property type="entry name" value="Probable dual-specificity RNA methyltransferase RlmN"/>
    <property type="match status" value="1"/>
</dbReference>
<dbReference type="SFLD" id="SFLDF00275">
    <property type="entry name" value="adenosine_C2_methyltransferase"/>
    <property type="match status" value="1"/>
</dbReference>
<dbReference type="InterPro" id="IPR006638">
    <property type="entry name" value="Elp3/MiaA/NifB-like_rSAM"/>
</dbReference>
<feature type="binding site" evidence="14">
    <location>
        <position position="138"/>
    </location>
    <ligand>
        <name>[4Fe-4S] cluster</name>
        <dbReference type="ChEBI" id="CHEBI:49883"/>
        <note>4Fe-4S-S-AdoMet</note>
    </ligand>
</feature>
<dbReference type="CDD" id="cd01335">
    <property type="entry name" value="Radical_SAM"/>
    <property type="match status" value="1"/>
</dbReference>
<dbReference type="GO" id="GO:0046872">
    <property type="term" value="F:metal ion binding"/>
    <property type="evidence" value="ECO:0007669"/>
    <property type="project" value="UniProtKB-KW"/>
</dbReference>
<dbReference type="RefSeq" id="WP_284056040.1">
    <property type="nucleotide sequence ID" value="NZ_JAMSLR010000002.1"/>
</dbReference>
<feature type="binding site" evidence="14">
    <location>
        <position position="315"/>
    </location>
    <ligand>
        <name>S-adenosyl-L-methionine</name>
        <dbReference type="ChEBI" id="CHEBI:59789"/>
    </ligand>
</feature>
<dbReference type="InterPro" id="IPR007197">
    <property type="entry name" value="rSAM"/>
</dbReference>
<dbReference type="Gene3D" id="3.20.20.70">
    <property type="entry name" value="Aldolase class I"/>
    <property type="match status" value="1"/>
</dbReference>
<dbReference type="SUPFAM" id="SSF102114">
    <property type="entry name" value="Radical SAM enzymes"/>
    <property type="match status" value="1"/>
</dbReference>
<feature type="domain" description="Radical SAM core" evidence="16">
    <location>
        <begin position="120"/>
        <end position="354"/>
    </location>
</feature>
<dbReference type="Pfam" id="PF04055">
    <property type="entry name" value="Radical_SAM"/>
    <property type="match status" value="1"/>
</dbReference>